<evidence type="ECO:0000313" key="2">
    <source>
        <dbReference type="EMBL" id="KAI0497898.1"/>
    </source>
</evidence>
<accession>A0A8T3APC2</accession>
<keyword evidence="3" id="KW-1185">Reference proteome</keyword>
<comment type="caution">
    <text evidence="2">The sequence shown here is derived from an EMBL/GenBank/DDBJ whole genome shotgun (WGS) entry which is preliminary data.</text>
</comment>
<keyword evidence="1" id="KW-1133">Transmembrane helix</keyword>
<sequence>MINYHYGLKVCTTGNRSEFFSTVFILRRVIYCLKIFHRKIYITDEFHSFFGRNGRRKMLFSCCAVCKLFFFPSKIIHFYVEQYLEKDFVYKLYRNMPHSMESL</sequence>
<keyword evidence="1" id="KW-0472">Membrane</keyword>
<dbReference type="EMBL" id="JAGYWB010000015">
    <property type="protein sequence ID" value="KAI0497898.1"/>
    <property type="molecule type" value="Genomic_DNA"/>
</dbReference>
<keyword evidence="1" id="KW-0812">Transmembrane</keyword>
<dbReference type="Proteomes" id="UP000829196">
    <property type="component" value="Unassembled WGS sequence"/>
</dbReference>
<proteinExistence type="predicted"/>
<feature type="transmembrane region" description="Helical" evidence="1">
    <location>
        <begin position="58"/>
        <end position="80"/>
    </location>
</feature>
<dbReference type="AlphaFoldDB" id="A0A8T3APC2"/>
<gene>
    <name evidence="2" type="ORF">KFK09_021136</name>
</gene>
<protein>
    <submittedName>
        <fullName evidence="2">Uncharacterized protein</fullName>
    </submittedName>
</protein>
<evidence type="ECO:0000256" key="1">
    <source>
        <dbReference type="SAM" id="Phobius"/>
    </source>
</evidence>
<organism evidence="2 3">
    <name type="scientific">Dendrobium nobile</name>
    <name type="common">Orchid</name>
    <dbReference type="NCBI Taxonomy" id="94219"/>
    <lineage>
        <taxon>Eukaryota</taxon>
        <taxon>Viridiplantae</taxon>
        <taxon>Streptophyta</taxon>
        <taxon>Embryophyta</taxon>
        <taxon>Tracheophyta</taxon>
        <taxon>Spermatophyta</taxon>
        <taxon>Magnoliopsida</taxon>
        <taxon>Liliopsida</taxon>
        <taxon>Asparagales</taxon>
        <taxon>Orchidaceae</taxon>
        <taxon>Epidendroideae</taxon>
        <taxon>Malaxideae</taxon>
        <taxon>Dendrobiinae</taxon>
        <taxon>Dendrobium</taxon>
    </lineage>
</organism>
<name>A0A8T3APC2_DENNO</name>
<evidence type="ECO:0000313" key="3">
    <source>
        <dbReference type="Proteomes" id="UP000829196"/>
    </source>
</evidence>
<reference evidence="2" key="1">
    <citation type="journal article" date="2022" name="Front. Genet.">
        <title>Chromosome-Scale Assembly of the Dendrobium nobile Genome Provides Insights Into the Molecular Mechanism of the Biosynthesis of the Medicinal Active Ingredient of Dendrobium.</title>
        <authorList>
            <person name="Xu Q."/>
            <person name="Niu S.-C."/>
            <person name="Li K.-L."/>
            <person name="Zheng P.-J."/>
            <person name="Zhang X.-J."/>
            <person name="Jia Y."/>
            <person name="Liu Y."/>
            <person name="Niu Y.-X."/>
            <person name="Yu L.-H."/>
            <person name="Chen D.-F."/>
            <person name="Zhang G.-Q."/>
        </authorList>
    </citation>
    <scope>NUCLEOTIDE SEQUENCE</scope>
    <source>
        <tissue evidence="2">Leaf</tissue>
    </source>
</reference>